<sequence>MTVGRLLKPLDNEEGSRRKRFLRASARKTDAHILSVFQIHHESARVDSRIRTRTFMLMNSGLHPVTKHKKMGSSGKAANYTSTHQPRFSQESRTSPESVSAESPWVGKKNMGA</sequence>
<dbReference type="AlphaFoldDB" id="Q4RNZ0"/>
<feature type="compositionally biased region" description="Polar residues" evidence="1">
    <location>
        <begin position="79"/>
        <end position="101"/>
    </location>
</feature>
<proteinExistence type="predicted"/>
<dbReference type="EMBL" id="CAAE01015009">
    <property type="protein sequence ID" value="CAG09892.1"/>
    <property type="molecule type" value="Genomic_DNA"/>
</dbReference>
<evidence type="ECO:0000256" key="1">
    <source>
        <dbReference type="SAM" id="MobiDB-lite"/>
    </source>
</evidence>
<dbReference type="KEGG" id="tng:GSTEN00031350G001"/>
<accession>Q4RNZ0</accession>
<protein>
    <submittedName>
        <fullName evidence="2">(spotted green pufferfish) hypothetical protein</fullName>
    </submittedName>
</protein>
<organism evidence="2">
    <name type="scientific">Tetraodon nigroviridis</name>
    <name type="common">Spotted green pufferfish</name>
    <name type="synonym">Chelonodon nigroviridis</name>
    <dbReference type="NCBI Taxonomy" id="99883"/>
    <lineage>
        <taxon>Eukaryota</taxon>
        <taxon>Metazoa</taxon>
        <taxon>Chordata</taxon>
        <taxon>Craniata</taxon>
        <taxon>Vertebrata</taxon>
        <taxon>Euteleostomi</taxon>
        <taxon>Actinopterygii</taxon>
        <taxon>Neopterygii</taxon>
        <taxon>Teleostei</taxon>
        <taxon>Neoteleostei</taxon>
        <taxon>Acanthomorphata</taxon>
        <taxon>Eupercaria</taxon>
        <taxon>Tetraodontiformes</taxon>
        <taxon>Tetradontoidea</taxon>
        <taxon>Tetraodontidae</taxon>
        <taxon>Tetraodon</taxon>
    </lineage>
</organism>
<reference evidence="2" key="1">
    <citation type="journal article" date="2004" name="Nature">
        <title>Genome duplication in the teleost fish Tetraodon nigroviridis reveals the early vertebrate proto-karyotype.</title>
        <authorList>
            <person name="Jaillon O."/>
            <person name="Aury J.-M."/>
            <person name="Brunet F."/>
            <person name="Petit J.-L."/>
            <person name="Stange-Thomann N."/>
            <person name="Mauceli E."/>
            <person name="Bouneau L."/>
            <person name="Fischer C."/>
            <person name="Ozouf-Costaz C."/>
            <person name="Bernot A."/>
            <person name="Nicaud S."/>
            <person name="Jaffe D."/>
            <person name="Fisher S."/>
            <person name="Lutfalla G."/>
            <person name="Dossat C."/>
            <person name="Segurens B."/>
            <person name="Dasilva C."/>
            <person name="Salanoubat M."/>
            <person name="Levy M."/>
            <person name="Boudet N."/>
            <person name="Castellano S."/>
            <person name="Anthouard V."/>
            <person name="Jubin C."/>
            <person name="Castelli V."/>
            <person name="Katinka M."/>
            <person name="Vacherie B."/>
            <person name="Biemont C."/>
            <person name="Skalli Z."/>
            <person name="Cattolico L."/>
            <person name="Poulain J."/>
            <person name="De Berardinis V."/>
            <person name="Cruaud C."/>
            <person name="Duprat S."/>
            <person name="Brottier P."/>
            <person name="Coutanceau J.-P."/>
            <person name="Gouzy J."/>
            <person name="Parra G."/>
            <person name="Lardier G."/>
            <person name="Chapple C."/>
            <person name="McKernan K.J."/>
            <person name="McEwan P."/>
            <person name="Bosak S."/>
            <person name="Kellis M."/>
            <person name="Volff J.-N."/>
            <person name="Guigo R."/>
            <person name="Zody M.C."/>
            <person name="Mesirov J."/>
            <person name="Lindblad-Toh K."/>
            <person name="Birren B."/>
            <person name="Nusbaum C."/>
            <person name="Kahn D."/>
            <person name="Robinson-Rechavi M."/>
            <person name="Laudet V."/>
            <person name="Schachter V."/>
            <person name="Quetier F."/>
            <person name="Saurin W."/>
            <person name="Scarpelli C."/>
            <person name="Wincker P."/>
            <person name="Lander E.S."/>
            <person name="Weissenbach J."/>
            <person name="Roest Crollius H."/>
        </authorList>
    </citation>
    <scope>NUCLEOTIDE SEQUENCE [LARGE SCALE GENOMIC DNA]</scope>
</reference>
<reference evidence="2" key="2">
    <citation type="submission" date="2004-02" db="EMBL/GenBank/DDBJ databases">
        <authorList>
            <consortium name="Genoscope"/>
            <consortium name="Whitehead Institute Centre for Genome Research"/>
        </authorList>
    </citation>
    <scope>NUCLEOTIDE SEQUENCE</scope>
</reference>
<gene>
    <name evidence="2" type="ORF">GSTENG00031350001</name>
</gene>
<feature type="region of interest" description="Disordered" evidence="1">
    <location>
        <begin position="61"/>
        <end position="113"/>
    </location>
</feature>
<comment type="caution">
    <text evidence="2">The sequence shown here is derived from an EMBL/GenBank/DDBJ whole genome shotgun (WGS) entry which is preliminary data.</text>
</comment>
<name>Q4RNZ0_TETNG</name>
<evidence type="ECO:0000313" key="2">
    <source>
        <dbReference type="EMBL" id="CAG09892.1"/>
    </source>
</evidence>